<reference evidence="2" key="1">
    <citation type="journal article" date="2021" name="Sci. Adv.">
        <title>The American lobster genome reveals insights on longevity, neural, and immune adaptations.</title>
        <authorList>
            <person name="Polinski J.M."/>
            <person name="Zimin A.V."/>
            <person name="Clark K.F."/>
            <person name="Kohn A.B."/>
            <person name="Sadowski N."/>
            <person name="Timp W."/>
            <person name="Ptitsyn A."/>
            <person name="Khanna P."/>
            <person name="Romanova D.Y."/>
            <person name="Williams P."/>
            <person name="Greenwood S.J."/>
            <person name="Moroz L.L."/>
            <person name="Walt D.R."/>
            <person name="Bodnar A.G."/>
        </authorList>
    </citation>
    <scope>NUCLEOTIDE SEQUENCE</scope>
    <source>
        <strain evidence="2">GMGI-L3</strain>
    </source>
</reference>
<feature type="non-terminal residue" evidence="2">
    <location>
        <position position="230"/>
    </location>
</feature>
<keyword evidence="3" id="KW-1185">Reference proteome</keyword>
<dbReference type="Proteomes" id="UP000747542">
    <property type="component" value="Unassembled WGS sequence"/>
</dbReference>
<dbReference type="InterPro" id="IPR058938">
    <property type="entry name" value="Helical_CED_Drosha"/>
</dbReference>
<organism evidence="2 3">
    <name type="scientific">Homarus americanus</name>
    <name type="common">American lobster</name>
    <dbReference type="NCBI Taxonomy" id="6706"/>
    <lineage>
        <taxon>Eukaryota</taxon>
        <taxon>Metazoa</taxon>
        <taxon>Ecdysozoa</taxon>
        <taxon>Arthropoda</taxon>
        <taxon>Crustacea</taxon>
        <taxon>Multicrustacea</taxon>
        <taxon>Malacostraca</taxon>
        <taxon>Eumalacostraca</taxon>
        <taxon>Eucarida</taxon>
        <taxon>Decapoda</taxon>
        <taxon>Pleocyemata</taxon>
        <taxon>Astacidea</taxon>
        <taxon>Nephropoidea</taxon>
        <taxon>Nephropidae</taxon>
        <taxon>Homarus</taxon>
    </lineage>
</organism>
<proteinExistence type="predicted"/>
<feature type="domain" description="Ribonuclease 3 central" evidence="1">
    <location>
        <begin position="129"/>
        <end position="223"/>
    </location>
</feature>
<name>A0A8J5KFL5_HOMAM</name>
<gene>
    <name evidence="2" type="primary">Drosha-L2</name>
    <name evidence="2" type="ORF">Hamer_G027159</name>
</gene>
<dbReference type="EMBL" id="JAHLQT010012579">
    <property type="protein sequence ID" value="KAG7171236.1"/>
    <property type="molecule type" value="Genomic_DNA"/>
</dbReference>
<evidence type="ECO:0000313" key="2">
    <source>
        <dbReference type="EMBL" id="KAG7171236.1"/>
    </source>
</evidence>
<sequence>MKPCSIRVDQLDRDQSSILILIKDYRVCYAGSVTNSVREKRSDPSSSVSLRKHHSTENALPVHISSVASLLDAHCVAFHFYADDTQFYVQMISVVAKPRLSSSEEIGGETVKMILALLNFGEGQLSPVDCLLHESDGDASEYSNIVYLSRHTYRVVAFENKMYQKAWREYVKFRHLLANMPKPSFEDKRRLEAKENRLQEMRMTSKMKRDVTIAVSSQGFFRTGIMCDVV</sequence>
<comment type="caution">
    <text evidence="2">The sequence shown here is derived from an EMBL/GenBank/DDBJ whole genome shotgun (WGS) entry which is preliminary data.</text>
</comment>
<protein>
    <submittedName>
        <fullName evidence="2">Ribonuclease 3-like 2</fullName>
    </submittedName>
</protein>
<evidence type="ECO:0000313" key="3">
    <source>
        <dbReference type="Proteomes" id="UP000747542"/>
    </source>
</evidence>
<dbReference type="AlphaFoldDB" id="A0A8J5KFL5"/>
<dbReference type="Pfam" id="PF26050">
    <property type="entry name" value="Helical_CED_Drosha"/>
    <property type="match status" value="1"/>
</dbReference>
<evidence type="ECO:0000259" key="1">
    <source>
        <dbReference type="Pfam" id="PF26050"/>
    </source>
</evidence>
<accession>A0A8J5KFL5</accession>